<dbReference type="InterPro" id="IPR034505">
    <property type="entry name" value="Coproporphyrinogen-III_oxidase"/>
</dbReference>
<keyword evidence="7 9" id="KW-0411">Iron-sulfur</keyword>
<evidence type="ECO:0000256" key="1">
    <source>
        <dbReference type="ARBA" id="ARBA00006100"/>
    </source>
</evidence>
<dbReference type="CDD" id="cd01335">
    <property type="entry name" value="Radical_SAM"/>
    <property type="match status" value="1"/>
</dbReference>
<accession>A0ABS7ZKH3</accession>
<dbReference type="RefSeq" id="WP_225566612.1">
    <property type="nucleotide sequence ID" value="NZ_JAIXCQ010000014.1"/>
</dbReference>
<gene>
    <name evidence="12" type="primary">hemW</name>
    <name evidence="12" type="ORF">LEP48_16185</name>
</gene>
<evidence type="ECO:0000256" key="5">
    <source>
        <dbReference type="ARBA" id="ARBA00022723"/>
    </source>
</evidence>
<evidence type="ECO:0000256" key="10">
    <source>
        <dbReference type="SAM" id="MobiDB-lite"/>
    </source>
</evidence>
<dbReference type="SFLD" id="SFLDF00562">
    <property type="entry name" value="HemN-like__clustered_with_heat"/>
    <property type="match status" value="1"/>
</dbReference>
<dbReference type="PANTHER" id="PTHR13932">
    <property type="entry name" value="COPROPORPHYRINIGEN III OXIDASE"/>
    <property type="match status" value="1"/>
</dbReference>
<reference evidence="12 13" key="1">
    <citation type="submission" date="2021-09" db="EMBL/GenBank/DDBJ databases">
        <title>Isoptericola luteus sp. nov., a novel bacterium isolated from Harbin, the capital city of Heilongjiang province.</title>
        <authorList>
            <person name="Li J."/>
        </authorList>
    </citation>
    <scope>NUCLEOTIDE SEQUENCE [LARGE SCALE GENOMIC DNA]</scope>
    <source>
        <strain evidence="12 13">NEAU-Y5</strain>
    </source>
</reference>
<evidence type="ECO:0000256" key="9">
    <source>
        <dbReference type="RuleBase" id="RU364116"/>
    </source>
</evidence>
<keyword evidence="9" id="KW-0963">Cytoplasm</keyword>
<keyword evidence="9" id="KW-0004">4Fe-4S</keyword>
<dbReference type="InterPro" id="IPR058240">
    <property type="entry name" value="rSAM_sf"/>
</dbReference>
<evidence type="ECO:0000256" key="6">
    <source>
        <dbReference type="ARBA" id="ARBA00023004"/>
    </source>
</evidence>
<keyword evidence="3 9" id="KW-0349">Heme</keyword>
<proteinExistence type="inferred from homology"/>
<comment type="function">
    <text evidence="9">Probably acts as a heme chaperone, transferring heme to an unknown acceptor. Binds one molecule of heme per monomer, possibly covalently. Binds 1 [4Fe-4S] cluster. The cluster is coordinated with 3 cysteines and an exchangeable S-adenosyl-L-methionine.</text>
</comment>
<evidence type="ECO:0000256" key="3">
    <source>
        <dbReference type="ARBA" id="ARBA00022617"/>
    </source>
</evidence>
<dbReference type="SMART" id="SM00729">
    <property type="entry name" value="Elp3"/>
    <property type="match status" value="1"/>
</dbReference>
<evidence type="ECO:0000256" key="7">
    <source>
        <dbReference type="ARBA" id="ARBA00023014"/>
    </source>
</evidence>
<evidence type="ECO:0000313" key="13">
    <source>
        <dbReference type="Proteomes" id="UP001319870"/>
    </source>
</evidence>
<dbReference type="PROSITE" id="PS51918">
    <property type="entry name" value="RADICAL_SAM"/>
    <property type="match status" value="1"/>
</dbReference>
<evidence type="ECO:0000256" key="4">
    <source>
        <dbReference type="ARBA" id="ARBA00022691"/>
    </source>
</evidence>
<dbReference type="InterPro" id="IPR007197">
    <property type="entry name" value="rSAM"/>
</dbReference>
<keyword evidence="4 9" id="KW-0949">S-adenosyl-L-methionine</keyword>
<evidence type="ECO:0000313" key="12">
    <source>
        <dbReference type="EMBL" id="MCA5894876.1"/>
    </source>
</evidence>
<dbReference type="Gene3D" id="3.20.20.70">
    <property type="entry name" value="Aldolase class I"/>
    <property type="match status" value="1"/>
</dbReference>
<dbReference type="EMBL" id="JAIXCQ010000014">
    <property type="protein sequence ID" value="MCA5894876.1"/>
    <property type="molecule type" value="Genomic_DNA"/>
</dbReference>
<organism evidence="12 13">
    <name type="scientific">Isoptericola luteus</name>
    <dbReference type="NCBI Taxonomy" id="2879484"/>
    <lineage>
        <taxon>Bacteria</taxon>
        <taxon>Bacillati</taxon>
        <taxon>Actinomycetota</taxon>
        <taxon>Actinomycetes</taxon>
        <taxon>Micrococcales</taxon>
        <taxon>Promicromonosporaceae</taxon>
        <taxon>Isoptericola</taxon>
    </lineage>
</organism>
<dbReference type="SFLD" id="SFLDG01065">
    <property type="entry name" value="anaerobic_coproporphyrinogen-I"/>
    <property type="match status" value="1"/>
</dbReference>
<dbReference type="Pfam" id="PF04055">
    <property type="entry name" value="Radical_SAM"/>
    <property type="match status" value="1"/>
</dbReference>
<dbReference type="NCBIfam" id="TIGR00539">
    <property type="entry name" value="hemN_rel"/>
    <property type="match status" value="1"/>
</dbReference>
<dbReference type="SFLD" id="SFLDS00029">
    <property type="entry name" value="Radical_SAM"/>
    <property type="match status" value="1"/>
</dbReference>
<dbReference type="Proteomes" id="UP001319870">
    <property type="component" value="Unassembled WGS sequence"/>
</dbReference>
<keyword evidence="8 9" id="KW-0143">Chaperone</keyword>
<name>A0ABS7ZKH3_9MICO</name>
<comment type="similarity">
    <text evidence="1">Belongs to the anaerobic coproporphyrinogen-III oxidase family. HemW subfamily.</text>
</comment>
<evidence type="ECO:0000256" key="8">
    <source>
        <dbReference type="ARBA" id="ARBA00023186"/>
    </source>
</evidence>
<dbReference type="InterPro" id="IPR004559">
    <property type="entry name" value="HemW-like"/>
</dbReference>
<feature type="region of interest" description="Disordered" evidence="10">
    <location>
        <begin position="305"/>
        <end position="333"/>
    </location>
</feature>
<keyword evidence="5 9" id="KW-0479">Metal-binding</keyword>
<feature type="compositionally biased region" description="Low complexity" evidence="10">
    <location>
        <begin position="306"/>
        <end position="333"/>
    </location>
</feature>
<feature type="domain" description="Radical SAM core" evidence="11">
    <location>
        <begin position="22"/>
        <end position="269"/>
    </location>
</feature>
<dbReference type="SUPFAM" id="SSF102114">
    <property type="entry name" value="Radical SAM enzymes"/>
    <property type="match status" value="1"/>
</dbReference>
<sequence>MPALPDGVPVPGDGALPSWVSGAPDRPFGVYVHVPFCSVRCGYCDFNTYTAAELGGGASQVEYATTALGEVDLAARVLRDAGRASAPVSTVFFGGGTPTMLPAADLVRVLGGIREAWGLADDAEVTTEANPDSVTPESLRLLADGGFTRVSFGMQSAVPHVLATLERTHDPRRIPDVVAWARDAGLDVSLDLIYGTPGESLDDWRASVEAALATGVDHVSAYALVVEPGTKMHAQVRRGLVTLPDEDDQAAKYELADDLLTAAGLGWYEVSNWARTPEHACRHNLAYWRGDDWWGIGPGAHSYVSAAPAAEPGGPTTPAATTDGTTSDDTPAGVRWWNVKHPRRYAALLADGKSPGAGRELLTASEAHLERVMLGVRLREGLDLAVLDDAGRHAVAGLVAQGLLDGVAAVRGRAVLTRRGRLLADAVVRTLTT</sequence>
<keyword evidence="13" id="KW-1185">Reference proteome</keyword>
<dbReference type="InterPro" id="IPR013785">
    <property type="entry name" value="Aldolase_TIM"/>
</dbReference>
<evidence type="ECO:0000259" key="11">
    <source>
        <dbReference type="PROSITE" id="PS51918"/>
    </source>
</evidence>
<evidence type="ECO:0000256" key="2">
    <source>
        <dbReference type="ARBA" id="ARBA00017228"/>
    </source>
</evidence>
<comment type="caution">
    <text evidence="12">The sequence shown here is derived from an EMBL/GenBank/DDBJ whole genome shotgun (WGS) entry which is preliminary data.</text>
</comment>
<protein>
    <recommendedName>
        <fullName evidence="2 9">Heme chaperone HemW</fullName>
    </recommendedName>
</protein>
<dbReference type="InterPro" id="IPR006638">
    <property type="entry name" value="Elp3/MiaA/NifB-like_rSAM"/>
</dbReference>
<comment type="subcellular location">
    <subcellularLocation>
        <location evidence="9">Cytoplasm</location>
    </subcellularLocation>
</comment>
<dbReference type="PANTHER" id="PTHR13932:SF5">
    <property type="entry name" value="RADICAL S-ADENOSYL METHIONINE DOMAIN-CONTAINING PROTEIN 1, MITOCHONDRIAL"/>
    <property type="match status" value="1"/>
</dbReference>
<keyword evidence="6 9" id="KW-0408">Iron</keyword>